<evidence type="ECO:0000313" key="1">
    <source>
        <dbReference type="EMBL" id="KAJ5724418.1"/>
    </source>
</evidence>
<reference evidence="1" key="1">
    <citation type="journal article" date="2023" name="IMA Fungus">
        <title>Comparative genomic study of the Penicillium genus elucidates a diverse pangenome and 15 lateral gene transfer events.</title>
        <authorList>
            <person name="Petersen C."/>
            <person name="Sorensen T."/>
            <person name="Nielsen M.R."/>
            <person name="Sondergaard T.E."/>
            <person name="Sorensen J.L."/>
            <person name="Fitzpatrick D.A."/>
            <person name="Frisvad J.C."/>
            <person name="Nielsen K.L."/>
        </authorList>
    </citation>
    <scope>NUCLEOTIDE SEQUENCE</scope>
    <source>
        <strain evidence="1">IBT 17514</strain>
    </source>
</reference>
<keyword evidence="2" id="KW-1185">Reference proteome</keyword>
<name>A0AAD6HKP8_9EURO</name>
<evidence type="ECO:0000313" key="2">
    <source>
        <dbReference type="Proteomes" id="UP001215712"/>
    </source>
</evidence>
<comment type="caution">
    <text evidence="1">The sequence shown here is derived from an EMBL/GenBank/DDBJ whole genome shotgun (WGS) entry which is preliminary data.</text>
</comment>
<dbReference type="InterPro" id="IPR051678">
    <property type="entry name" value="AGP_Transferase"/>
</dbReference>
<dbReference type="PANTHER" id="PTHR21310:SF37">
    <property type="entry name" value="AMINOGLYCOSIDE PHOSPHOTRANSFERASE DOMAIN-CONTAINING PROTEIN"/>
    <property type="match status" value="1"/>
</dbReference>
<dbReference type="Proteomes" id="UP001215712">
    <property type="component" value="Unassembled WGS sequence"/>
</dbReference>
<proteinExistence type="predicted"/>
<reference evidence="1" key="2">
    <citation type="submission" date="2023-01" db="EMBL/GenBank/DDBJ databases">
        <authorList>
            <person name="Petersen C."/>
        </authorList>
    </citation>
    <scope>NUCLEOTIDE SEQUENCE</scope>
    <source>
        <strain evidence="1">IBT 17514</strain>
    </source>
</reference>
<organism evidence="1 2">
    <name type="scientific">Penicillium malachiteum</name>
    <dbReference type="NCBI Taxonomy" id="1324776"/>
    <lineage>
        <taxon>Eukaryota</taxon>
        <taxon>Fungi</taxon>
        <taxon>Dikarya</taxon>
        <taxon>Ascomycota</taxon>
        <taxon>Pezizomycotina</taxon>
        <taxon>Eurotiomycetes</taxon>
        <taxon>Eurotiomycetidae</taxon>
        <taxon>Eurotiales</taxon>
        <taxon>Aspergillaceae</taxon>
        <taxon>Penicillium</taxon>
    </lineage>
</organism>
<gene>
    <name evidence="1" type="ORF">N7493_006146</name>
</gene>
<dbReference type="EMBL" id="JAQJAN010000008">
    <property type="protein sequence ID" value="KAJ5724418.1"/>
    <property type="molecule type" value="Genomic_DNA"/>
</dbReference>
<dbReference type="AlphaFoldDB" id="A0AAD6HKP8"/>
<sequence>MKPRMHYDDAAWEKSEEIQDTWALQFLDPRVLEAVGDFVTRHQKPDEVGSLRILSRGGFNISLKMEYEKDSVVMHFPLPGATMFPEEKVQCEVDTMRFIRDQTWIPVPFVLHWGSKQSSPLQLGPFIIMHYIEHEESVYNALNTSGTPKSERGRIDLEIDENKLEALYGELAEILLQLSKPSLPKIGSLRQVDDLTWESPLADLHMAHLYAQQNDSIDSSDDCRRKFIARSLFRKLAREEKLTKQGSPNNGPFKLWCDDFRPANVLINKEFKITGVMNWEFTYAVPIEFTHAPPWWLPLEKPEYWPDEKFLKALELREEAAIHRGWLKDDERLSGPMRESWETGDFWIGYAARCNFAFDAIYWQKIDQ</sequence>
<dbReference type="PANTHER" id="PTHR21310">
    <property type="entry name" value="AMINOGLYCOSIDE PHOSPHOTRANSFERASE-RELATED-RELATED"/>
    <property type="match status" value="1"/>
</dbReference>
<accession>A0AAD6HKP8</accession>
<protein>
    <recommendedName>
        <fullName evidence="3">Aminoglycoside phosphotransferase domain-containing protein</fullName>
    </recommendedName>
</protein>
<evidence type="ECO:0008006" key="3">
    <source>
        <dbReference type="Google" id="ProtNLM"/>
    </source>
</evidence>
<dbReference type="InterPro" id="IPR011009">
    <property type="entry name" value="Kinase-like_dom_sf"/>
</dbReference>
<dbReference type="SUPFAM" id="SSF56112">
    <property type="entry name" value="Protein kinase-like (PK-like)"/>
    <property type="match status" value="1"/>
</dbReference>